<feature type="compositionally biased region" description="Basic and acidic residues" evidence="2">
    <location>
        <begin position="824"/>
        <end position="836"/>
    </location>
</feature>
<name>A0ABQ8BI46_BRANA</name>
<keyword evidence="5" id="KW-1185">Reference proteome</keyword>
<dbReference type="Proteomes" id="UP000824890">
    <property type="component" value="Unassembled WGS sequence"/>
</dbReference>
<evidence type="ECO:0000256" key="3">
    <source>
        <dbReference type="SAM" id="SignalP"/>
    </source>
</evidence>
<evidence type="ECO:0000313" key="5">
    <source>
        <dbReference type="Proteomes" id="UP000824890"/>
    </source>
</evidence>
<feature type="signal peptide" evidence="3">
    <location>
        <begin position="1"/>
        <end position="29"/>
    </location>
</feature>
<feature type="compositionally biased region" description="Basic and acidic residues" evidence="2">
    <location>
        <begin position="850"/>
        <end position="863"/>
    </location>
</feature>
<feature type="region of interest" description="Disordered" evidence="2">
    <location>
        <begin position="40"/>
        <end position="85"/>
    </location>
</feature>
<feature type="region of interest" description="Disordered" evidence="2">
    <location>
        <begin position="814"/>
        <end position="836"/>
    </location>
</feature>
<accession>A0ABQ8BI46</accession>
<evidence type="ECO:0000256" key="2">
    <source>
        <dbReference type="SAM" id="MobiDB-lite"/>
    </source>
</evidence>
<feature type="compositionally biased region" description="Low complexity" evidence="2">
    <location>
        <begin position="73"/>
        <end position="83"/>
    </location>
</feature>
<organism evidence="4 5">
    <name type="scientific">Brassica napus</name>
    <name type="common">Rape</name>
    <dbReference type="NCBI Taxonomy" id="3708"/>
    <lineage>
        <taxon>Eukaryota</taxon>
        <taxon>Viridiplantae</taxon>
        <taxon>Streptophyta</taxon>
        <taxon>Embryophyta</taxon>
        <taxon>Tracheophyta</taxon>
        <taxon>Spermatophyta</taxon>
        <taxon>Magnoliopsida</taxon>
        <taxon>eudicotyledons</taxon>
        <taxon>Gunneridae</taxon>
        <taxon>Pentapetalae</taxon>
        <taxon>rosids</taxon>
        <taxon>malvids</taxon>
        <taxon>Brassicales</taxon>
        <taxon>Brassicaceae</taxon>
        <taxon>Brassiceae</taxon>
        <taxon>Brassica</taxon>
    </lineage>
</organism>
<feature type="chain" id="PRO_5047286278" evidence="3">
    <location>
        <begin position="30"/>
        <end position="1186"/>
    </location>
</feature>
<feature type="region of interest" description="Disordered" evidence="2">
    <location>
        <begin position="850"/>
        <end position="869"/>
    </location>
</feature>
<keyword evidence="1" id="KW-0175">Coiled coil</keyword>
<gene>
    <name evidence="4" type="ORF">HID58_043990</name>
</gene>
<protein>
    <submittedName>
        <fullName evidence="4">Uncharacterized protein</fullName>
    </submittedName>
</protein>
<feature type="compositionally biased region" description="Polar residues" evidence="2">
    <location>
        <begin position="40"/>
        <end position="51"/>
    </location>
</feature>
<feature type="region of interest" description="Disordered" evidence="2">
    <location>
        <begin position="127"/>
        <end position="214"/>
    </location>
</feature>
<sequence>MAISTMGKKNVGLALAMCLVLSSFHEISCQVGESREFGTLESQESESNVQTFEGKATSSVSHSVEAESEDASSYEAGQGSSSSDDIKRLLQGFNKNAGSEAELMDASETGASNQERVKELQRQIEEEEEITEEKSKVETSGNTFQGGENTDDGRIYYNKGEKESEGNRGFMIKEPTITRNEDGSMGSREQYESKQESVEGRLEYESKTSSSGSGVLGSLAIGQSGAWRCINQDNNGVKGDDSIVIPKYDLNDIIKEESIKGSSSKTSSLITSLTEIVDNHKKRRWTTDVKIGKVSTTETSEKVTKLKMTLKKYVGIKVRELVHRSDYEEILTMAARYEELTRAKVTYISRLATYGTVIREGFKASQRVKTVHQRVILHENVAIEKQKRVDAEFELVKALAQKGDNLAVQIFAMKKAVLKLEAEKKQVEIQFQKSVENLSSVLEESSHAYEKHRVVVREWKEVQASAEYSLETIEKADVVWDEGTTGLNLDLIDREYQEESVETLKDSADTSSQLGAVTDEVVTPSSMLDHIELEFQGKSRTHIDELEKAGSDGINKVDESKDDEELAAQRKKMMEEIEREFEAAVAGFEKLKIDGSTQGIDDEQSAMRQSMIDEIERDFEAATKGLEQLKADDLTGVSDAEHAAKRQKMLEEIEREFEEATKGLEELRHSTSSTDDESHSATRTSMLDEIEREFEAATSGLKQLKINAHTVQDDDKEQAARRQSMLDAIEREFEAVTDSFKQLDDLADNKDEGDQSAKRQSMLDEIEREFEAATSSLKKLNLEDSTEGDSEENARRNSMLEAIELEFEAATKGLGEGKASDSTQGKDHDEHSASRKSMLDAIEREFEAATKGHVEKTYKDQAETQRSSMLEEIEREYEAAASAKASGKYSAAAKSSSTISTVQKTSGGSNSGFSGLLKSTDGVCGCFNKGTDGLKIDTDCSINIGEILAEESNFQGSESSSLTTSLNNLFHTHRQETTSKVGKVLGSSLTVTSTESESSATSENIDSLKETLKKLRGLSARDLVNHPNFDEIIEAGTRYEVLSSASIGYISLLAKYKTVIKEGLEASQRVHIAQTRAKLLKETAMEKQRSVDAEFAFAKTLAHQGDALSIKIFAIKKLLVKLEAEKLNVDLKFKSTETNLARLLKEASHAYEEYHVAVRKAKDEQAAEEFALETTKRAEHIWLIAA</sequence>
<keyword evidence="3" id="KW-0732">Signal</keyword>
<proteinExistence type="predicted"/>
<dbReference type="EMBL" id="JAGKQM010000011">
    <property type="protein sequence ID" value="KAH0904487.1"/>
    <property type="molecule type" value="Genomic_DNA"/>
</dbReference>
<evidence type="ECO:0000256" key="1">
    <source>
        <dbReference type="SAM" id="Coils"/>
    </source>
</evidence>
<evidence type="ECO:0000313" key="4">
    <source>
        <dbReference type="EMBL" id="KAH0904487.1"/>
    </source>
</evidence>
<feature type="compositionally biased region" description="Basic and acidic residues" evidence="2">
    <location>
        <begin position="189"/>
        <end position="206"/>
    </location>
</feature>
<feature type="compositionally biased region" description="Basic and acidic residues" evidence="2">
    <location>
        <begin position="151"/>
        <end position="166"/>
    </location>
</feature>
<feature type="coiled-coil region" evidence="1">
    <location>
        <begin position="612"/>
        <end position="707"/>
    </location>
</feature>
<reference evidence="4 5" key="1">
    <citation type="submission" date="2021-05" db="EMBL/GenBank/DDBJ databases">
        <title>Genome Assembly of Synthetic Allotetraploid Brassica napus Reveals Homoeologous Exchanges between Subgenomes.</title>
        <authorList>
            <person name="Davis J.T."/>
        </authorList>
    </citation>
    <scope>NUCLEOTIDE SEQUENCE [LARGE SCALE GENOMIC DNA]</scope>
    <source>
        <strain evidence="5">cv. Da-Ae</strain>
        <tissue evidence="4">Seedling</tissue>
    </source>
</reference>
<comment type="caution">
    <text evidence="4">The sequence shown here is derived from an EMBL/GenBank/DDBJ whole genome shotgun (WGS) entry which is preliminary data.</text>
</comment>